<feature type="domain" description="CoA carboxyltransferase N-terminal" evidence="1">
    <location>
        <begin position="1"/>
        <end position="162"/>
    </location>
</feature>
<evidence type="ECO:0000313" key="3">
    <source>
        <dbReference type="EMBL" id="NBI79458.1"/>
    </source>
</evidence>
<dbReference type="InterPro" id="IPR034733">
    <property type="entry name" value="AcCoA_carboxyl_beta"/>
</dbReference>
<evidence type="ECO:0000313" key="4">
    <source>
        <dbReference type="Proteomes" id="UP000446348"/>
    </source>
</evidence>
<dbReference type="OrthoDB" id="9803706at2"/>
<dbReference type="GO" id="GO:0004658">
    <property type="term" value="F:propionyl-CoA carboxylase activity"/>
    <property type="evidence" value="ECO:0007669"/>
    <property type="project" value="TreeGrafter"/>
</dbReference>
<dbReference type="InterPro" id="IPR051047">
    <property type="entry name" value="AccD/PCCB"/>
</dbReference>
<reference evidence="3 4" key="1">
    <citation type="submission" date="2018-08" db="EMBL/GenBank/DDBJ databases">
        <title>Murine metabolic-syndrome-specific gut microbial biobank.</title>
        <authorList>
            <person name="Liu C."/>
        </authorList>
    </citation>
    <scope>NUCLEOTIDE SEQUENCE [LARGE SCALE GENOMIC DNA]</scope>
    <source>
        <strain evidence="3 4">X69</strain>
    </source>
</reference>
<name>A0A845RKM5_9FIRM</name>
<dbReference type="InterPro" id="IPR011762">
    <property type="entry name" value="COA_CT_N"/>
</dbReference>
<dbReference type="PROSITE" id="PS50980">
    <property type="entry name" value="COA_CT_NTER"/>
    <property type="match status" value="1"/>
</dbReference>
<dbReference type="GO" id="GO:0016740">
    <property type="term" value="F:transferase activity"/>
    <property type="evidence" value="ECO:0007669"/>
    <property type="project" value="UniProtKB-KW"/>
</dbReference>
<evidence type="ECO:0000259" key="1">
    <source>
        <dbReference type="PROSITE" id="PS50980"/>
    </source>
</evidence>
<dbReference type="Pfam" id="PF01039">
    <property type="entry name" value="Carboxyl_trans"/>
    <property type="match status" value="1"/>
</dbReference>
<gene>
    <name evidence="3" type="ORF">D3Z39_11395</name>
</gene>
<accession>A0A845RKM5</accession>
<dbReference type="InterPro" id="IPR029045">
    <property type="entry name" value="ClpP/crotonase-like_dom_sf"/>
</dbReference>
<comment type="caution">
    <text evidence="3">The sequence shown here is derived from an EMBL/GenBank/DDBJ whole genome shotgun (WGS) entry which is preliminary data.</text>
</comment>
<dbReference type="PANTHER" id="PTHR43842:SF2">
    <property type="entry name" value="PROPIONYL-COA CARBOXYLASE BETA CHAIN, MITOCHONDRIAL"/>
    <property type="match status" value="1"/>
</dbReference>
<dbReference type="Proteomes" id="UP000446348">
    <property type="component" value="Unassembled WGS sequence"/>
</dbReference>
<protein>
    <submittedName>
        <fullName evidence="3">Carboxyl transferase</fullName>
    </submittedName>
</protein>
<proteinExistence type="predicted"/>
<sequence length="466" mass="47527">MSDKAMPLADARKDALKDTAARRRIAALFDPDTFVEVGALVKNGCDGAGVITGYGLVDGSPVYTFAQDTSVRNGAVGAAHGSKIKKIYELALKSGAPVVGIYDSNGAAIDEGLDAMAAYGDMLCWTNNLSGVVPQVSVVLGPCAGCAAMIAASADFVVASEQVELFLAPGDEACDAKNAALSGVAHLVEKDEAAAVAAARRLIALLPSNNLSALPLCEFREADKAAAALEAAAKAMDKADMMKIIDSVADAGSVIELQKDFTKCGVHVALGTVAGSTVGFVAASDSGKVCSNGSSKIARFVAICDSFQIPVVTFVNCAGFAATNGHAFRGGVREVAKLAHVYAEATTPKIAVICGAAYGSAYVALAGRGANADYAVAWPDAVISALSPATAVAFMEGDKITKDKTRAQVEAEYAANEAGAVAAAAKGHIDDVVDPADTRAAVVSAIDMLIGKRVSRLPKKHANIPM</sequence>
<dbReference type="Gene3D" id="3.90.226.10">
    <property type="entry name" value="2-enoyl-CoA Hydratase, Chain A, domain 1"/>
    <property type="match status" value="2"/>
</dbReference>
<dbReference type="SUPFAM" id="SSF52096">
    <property type="entry name" value="ClpP/crotonase"/>
    <property type="match status" value="2"/>
</dbReference>
<evidence type="ECO:0000259" key="2">
    <source>
        <dbReference type="PROSITE" id="PS50989"/>
    </source>
</evidence>
<dbReference type="RefSeq" id="WP_160210216.1">
    <property type="nucleotide sequence ID" value="NZ_JBCLRJ010000010.1"/>
</dbReference>
<dbReference type="EMBL" id="QXWZ01000020">
    <property type="protein sequence ID" value="NBI79458.1"/>
    <property type="molecule type" value="Genomic_DNA"/>
</dbReference>
<organism evidence="3 4">
    <name type="scientific">Anaerotruncus colihominis</name>
    <dbReference type="NCBI Taxonomy" id="169435"/>
    <lineage>
        <taxon>Bacteria</taxon>
        <taxon>Bacillati</taxon>
        <taxon>Bacillota</taxon>
        <taxon>Clostridia</taxon>
        <taxon>Eubacteriales</taxon>
        <taxon>Oscillospiraceae</taxon>
        <taxon>Anaerotruncus</taxon>
    </lineage>
</organism>
<dbReference type="InterPro" id="IPR011763">
    <property type="entry name" value="COA_CT_C"/>
</dbReference>
<dbReference type="PANTHER" id="PTHR43842">
    <property type="entry name" value="PROPIONYL-COA CARBOXYLASE BETA CHAIN"/>
    <property type="match status" value="1"/>
</dbReference>
<keyword evidence="3" id="KW-0808">Transferase</keyword>
<dbReference type="PROSITE" id="PS50989">
    <property type="entry name" value="COA_CT_CTER"/>
    <property type="match status" value="1"/>
</dbReference>
<feature type="domain" description="CoA carboxyltransferase C-terminal" evidence="2">
    <location>
        <begin position="221"/>
        <end position="460"/>
    </location>
</feature>
<dbReference type="AlphaFoldDB" id="A0A845RKM5"/>